<dbReference type="EMBL" id="SJPR01000014">
    <property type="protein sequence ID" value="TWT91794.1"/>
    <property type="molecule type" value="Genomic_DNA"/>
</dbReference>
<evidence type="ECO:0000313" key="2">
    <source>
        <dbReference type="EMBL" id="TWT91794.1"/>
    </source>
</evidence>
<dbReference type="Proteomes" id="UP000317421">
    <property type="component" value="Unassembled WGS sequence"/>
</dbReference>
<dbReference type="GO" id="GO:0003676">
    <property type="term" value="F:nucleic acid binding"/>
    <property type="evidence" value="ECO:0007669"/>
    <property type="project" value="InterPro"/>
</dbReference>
<comment type="caution">
    <text evidence="2">The sequence shown here is derived from an EMBL/GenBank/DDBJ whole genome shotgun (WGS) entry which is preliminary data.</text>
</comment>
<accession>A0A5C5ZW34</accession>
<dbReference type="Gene3D" id="3.30.420.10">
    <property type="entry name" value="Ribonuclease H-like superfamily/Ribonuclease H"/>
    <property type="match status" value="1"/>
</dbReference>
<gene>
    <name evidence="2" type="primary">rnhA_3</name>
    <name evidence="2" type="ORF">Pla108_41720</name>
</gene>
<dbReference type="EC" id="3.1.26.4" evidence="2"/>
<dbReference type="InterPro" id="IPR012337">
    <property type="entry name" value="RNaseH-like_sf"/>
</dbReference>
<dbReference type="GO" id="GO:0004523">
    <property type="term" value="F:RNA-DNA hybrid ribonuclease activity"/>
    <property type="evidence" value="ECO:0007669"/>
    <property type="project" value="UniProtKB-EC"/>
</dbReference>
<organism evidence="2 3">
    <name type="scientific">Botrimarina colliarenosi</name>
    <dbReference type="NCBI Taxonomy" id="2528001"/>
    <lineage>
        <taxon>Bacteria</taxon>
        <taxon>Pseudomonadati</taxon>
        <taxon>Planctomycetota</taxon>
        <taxon>Planctomycetia</taxon>
        <taxon>Pirellulales</taxon>
        <taxon>Lacipirellulaceae</taxon>
        <taxon>Botrimarina</taxon>
    </lineage>
</organism>
<dbReference type="AlphaFoldDB" id="A0A5C5ZW34"/>
<name>A0A5C5ZW34_9BACT</name>
<dbReference type="SUPFAM" id="SSF53098">
    <property type="entry name" value="Ribonuclease H-like"/>
    <property type="match status" value="1"/>
</dbReference>
<sequence length="171" mass="18860">MSVESTSSLNLYAYGSASPNPGQGGYAATWSSDQQNGRVSGGYRHSTCVRLAMIAVIEGLRHCPDADLITIHSDQQYLVEAFQRGGWRAWRQNGWRRGSAKGGALQNVDLWERLLAAIGAKTGRITWRQADKKCDERKRCKELALEARSTTNLAEDLRTNVSSSDGRLCVN</sequence>
<protein>
    <submittedName>
        <fullName evidence="2">Ribonuclease H</fullName>
        <ecNumber evidence="2">3.1.26.4</ecNumber>
    </submittedName>
</protein>
<evidence type="ECO:0000259" key="1">
    <source>
        <dbReference type="PROSITE" id="PS50879"/>
    </source>
</evidence>
<reference evidence="2 3" key="1">
    <citation type="submission" date="2019-02" db="EMBL/GenBank/DDBJ databases">
        <title>Deep-cultivation of Planctomycetes and their phenomic and genomic characterization uncovers novel biology.</title>
        <authorList>
            <person name="Wiegand S."/>
            <person name="Jogler M."/>
            <person name="Boedeker C."/>
            <person name="Pinto D."/>
            <person name="Vollmers J."/>
            <person name="Rivas-Marin E."/>
            <person name="Kohn T."/>
            <person name="Peeters S.H."/>
            <person name="Heuer A."/>
            <person name="Rast P."/>
            <person name="Oberbeckmann S."/>
            <person name="Bunk B."/>
            <person name="Jeske O."/>
            <person name="Meyerdierks A."/>
            <person name="Storesund J.E."/>
            <person name="Kallscheuer N."/>
            <person name="Luecker S."/>
            <person name="Lage O.M."/>
            <person name="Pohl T."/>
            <person name="Merkel B.J."/>
            <person name="Hornburger P."/>
            <person name="Mueller R.-W."/>
            <person name="Bruemmer F."/>
            <person name="Labrenz M."/>
            <person name="Spormann A.M."/>
            <person name="Op Den Camp H."/>
            <person name="Overmann J."/>
            <person name="Amann R."/>
            <person name="Jetten M.S.M."/>
            <person name="Mascher T."/>
            <person name="Medema M.H."/>
            <person name="Devos D.P."/>
            <person name="Kaster A.-K."/>
            <person name="Ovreas L."/>
            <person name="Rohde M."/>
            <person name="Galperin M.Y."/>
            <person name="Jogler C."/>
        </authorList>
    </citation>
    <scope>NUCLEOTIDE SEQUENCE [LARGE SCALE GENOMIC DNA]</scope>
    <source>
        <strain evidence="2 3">Pla108</strain>
    </source>
</reference>
<keyword evidence="3" id="KW-1185">Reference proteome</keyword>
<dbReference type="InterPro" id="IPR036397">
    <property type="entry name" value="RNaseH_sf"/>
</dbReference>
<keyword evidence="2" id="KW-0378">Hydrolase</keyword>
<feature type="domain" description="RNase H type-1" evidence="1">
    <location>
        <begin position="5"/>
        <end position="149"/>
    </location>
</feature>
<dbReference type="RefSeq" id="WP_197526763.1">
    <property type="nucleotide sequence ID" value="NZ_SJPR01000014.1"/>
</dbReference>
<evidence type="ECO:0000313" key="3">
    <source>
        <dbReference type="Proteomes" id="UP000317421"/>
    </source>
</evidence>
<dbReference type="Pfam" id="PF00075">
    <property type="entry name" value="RNase_H"/>
    <property type="match status" value="1"/>
</dbReference>
<dbReference type="PROSITE" id="PS50879">
    <property type="entry name" value="RNASE_H_1"/>
    <property type="match status" value="1"/>
</dbReference>
<dbReference type="InterPro" id="IPR002156">
    <property type="entry name" value="RNaseH_domain"/>
</dbReference>
<proteinExistence type="predicted"/>